<dbReference type="GO" id="GO:0005829">
    <property type="term" value="C:cytosol"/>
    <property type="evidence" value="ECO:0007669"/>
    <property type="project" value="TreeGrafter"/>
</dbReference>
<dbReference type="PANTHER" id="PTHR11365">
    <property type="entry name" value="5-OXOPROLINASE RELATED"/>
    <property type="match status" value="1"/>
</dbReference>
<evidence type="ECO:0000313" key="7">
    <source>
        <dbReference type="Proteomes" id="UP000799753"/>
    </source>
</evidence>
<comment type="similarity">
    <text evidence="1">Belongs to the oxoprolinase family.</text>
</comment>
<dbReference type="InterPro" id="IPR049517">
    <property type="entry name" value="ACX-like_C"/>
</dbReference>
<proteinExistence type="inferred from homology"/>
<reference evidence="6" key="1">
    <citation type="journal article" date="2020" name="Stud. Mycol.">
        <title>101 Dothideomycetes genomes: a test case for predicting lifestyles and emergence of pathogens.</title>
        <authorList>
            <person name="Haridas S."/>
            <person name="Albert R."/>
            <person name="Binder M."/>
            <person name="Bloem J."/>
            <person name="Labutti K."/>
            <person name="Salamov A."/>
            <person name="Andreopoulos B."/>
            <person name="Baker S."/>
            <person name="Barry K."/>
            <person name="Bills G."/>
            <person name="Bluhm B."/>
            <person name="Cannon C."/>
            <person name="Castanera R."/>
            <person name="Culley D."/>
            <person name="Daum C."/>
            <person name="Ezra D."/>
            <person name="Gonzalez J."/>
            <person name="Henrissat B."/>
            <person name="Kuo A."/>
            <person name="Liang C."/>
            <person name="Lipzen A."/>
            <person name="Lutzoni F."/>
            <person name="Magnuson J."/>
            <person name="Mondo S."/>
            <person name="Nolan M."/>
            <person name="Ohm R."/>
            <person name="Pangilinan J."/>
            <person name="Park H.-J."/>
            <person name="Ramirez L."/>
            <person name="Alfaro M."/>
            <person name="Sun H."/>
            <person name="Tritt A."/>
            <person name="Yoshinaga Y."/>
            <person name="Zwiers L.-H."/>
            <person name="Turgeon B."/>
            <person name="Goodwin S."/>
            <person name="Spatafora J."/>
            <person name="Crous P."/>
            <person name="Grigoriev I."/>
        </authorList>
    </citation>
    <scope>NUCLEOTIDE SEQUENCE</scope>
    <source>
        <strain evidence="6">CBS 473.64</strain>
    </source>
</reference>
<evidence type="ECO:0000259" key="2">
    <source>
        <dbReference type="Pfam" id="PF01968"/>
    </source>
</evidence>
<evidence type="ECO:0008006" key="8">
    <source>
        <dbReference type="Google" id="ProtNLM"/>
    </source>
</evidence>
<dbReference type="InterPro" id="IPR002821">
    <property type="entry name" value="Hydantoinase_A"/>
</dbReference>
<accession>A0A6A6RV61</accession>
<feature type="domain" description="Hydantoinase B/oxoprolinase" evidence="3">
    <location>
        <begin position="630"/>
        <end position="1157"/>
    </location>
</feature>
<evidence type="ECO:0000259" key="3">
    <source>
        <dbReference type="Pfam" id="PF02538"/>
    </source>
</evidence>
<dbReference type="Pfam" id="PF01968">
    <property type="entry name" value="Hydantoinase_A"/>
    <property type="match status" value="1"/>
</dbReference>
<dbReference type="InterPro" id="IPR008040">
    <property type="entry name" value="Hydant_A_N"/>
</dbReference>
<sequence>MATTPDIAISIDRGGTFCDVLVQQPGQEDVVFKILSVDPRNYRDAPTEAVRRALEIVEGRPISRLESLNATRVKSLRIGSTIATNALLEGKGQQFALVTTKGFKEVCIIGDQTRPKLFDLAVKKAKALHAVSVEIDERVAVEDYDLNPFPLDKNRELLDPALVRTASSEIIRTYLGPIVQNYVKDLQAGFEVLPARVDFICSDGSLRDAARFGGNDALLSGPAGGVVGIAKSCYDAHEGTPIIGFDMGGTSTDVSRYDGHYDYLNETTIAGRNITTPMLNIATVAAGGPLTVTDANLFLGRLIISDFPSIFGENADLPLDADVARHKFHEMAHEISLQTGQHLTPEEVALGFLNVANEAMSRPIRNATEARGYSPEKHNLVSFGGAGGQHACSIADKLGIQRVLIHKYSSILSAYGLSQAELQSQAFEPFTGSFTLAVLPEIRSKLDVVKVKVEKELVSQGADPTSVTYEESLSLRYEGTDTNLIVQKPEDEDYGSAFVAMHLREFAFKLDRRVIFDSIHVRGVARTADSSGALGLIARLETTKADAQHRQTTTYQRVYVDGAWDDAAVFTLSQLKESDAVRGPALLVDQTQTLFVEPSFTAYVLPSHIILERHRSTGTPVAVDDDRIEPIQLSVFSHRFMSIAEQMGNTLQRTSISTSIKERLDFSCAIFSPNGKLVANAPHIPLHLGSMQYAIQCQHEIWQGKLEPGDSLLTNHPEVGGTHLPDLTVVTPVFEGHDIVFYVASRGHHTDIGGKGITAMMPTSKELWEEGVLVRSMKIVTKGHFLEQDVRDAFLKVGDLPGCSPTRRLNDNISDLKAQISANQRGLLLLQHLTRQCTLPTVHKYMYAIQDNAQVAVRAFLRQTLKDRPEPLTAIDHFDDGTKLQVKISISEDGTAIYDFEGTGPQMWGNYNCPISITQSAAIYTMRCLINIDIPLNEGCLTPITIKAPKGSVLNPGPSVAICGSTLASQRVIDVILRAYGKCAAFAGCANSFGWGMGGKDGLTGKIEAGFNYGETVGGGSGAGPGWHGEDAVQVHSTNTKITDAEIVEKRTPVLVRQHAIAHGTGGRGQFHGGNGAVREVEARIRLRFSILSDRRVFAPYGMHGGEPGQVGRNFAFKWNASGSRLDRISLGGKAELVLQAGERLQVTSPAGGGWGQG</sequence>
<dbReference type="Pfam" id="PF19278">
    <property type="entry name" value="Hydant_A_C"/>
    <property type="match status" value="1"/>
</dbReference>
<organism evidence="6 7">
    <name type="scientific">Massarina eburnea CBS 473.64</name>
    <dbReference type="NCBI Taxonomy" id="1395130"/>
    <lineage>
        <taxon>Eukaryota</taxon>
        <taxon>Fungi</taxon>
        <taxon>Dikarya</taxon>
        <taxon>Ascomycota</taxon>
        <taxon>Pezizomycotina</taxon>
        <taxon>Dothideomycetes</taxon>
        <taxon>Pleosporomycetidae</taxon>
        <taxon>Pleosporales</taxon>
        <taxon>Massarineae</taxon>
        <taxon>Massarinaceae</taxon>
        <taxon>Massarina</taxon>
    </lineage>
</organism>
<dbReference type="GO" id="GO:0006749">
    <property type="term" value="P:glutathione metabolic process"/>
    <property type="evidence" value="ECO:0007669"/>
    <property type="project" value="TreeGrafter"/>
</dbReference>
<dbReference type="AlphaFoldDB" id="A0A6A6RV61"/>
<name>A0A6A6RV61_9PLEO</name>
<dbReference type="EMBL" id="MU006788">
    <property type="protein sequence ID" value="KAF2639035.1"/>
    <property type="molecule type" value="Genomic_DNA"/>
</dbReference>
<feature type="domain" description="Hydantoinase/oxoprolinase N-terminal" evidence="4">
    <location>
        <begin position="9"/>
        <end position="159"/>
    </location>
</feature>
<dbReference type="Pfam" id="PF02538">
    <property type="entry name" value="Hydantoinase_B"/>
    <property type="match status" value="1"/>
</dbReference>
<gene>
    <name evidence="6" type="ORF">P280DRAFT_455371</name>
</gene>
<feature type="domain" description="Hydantoinase A/oxoprolinase" evidence="2">
    <location>
        <begin position="287"/>
        <end position="424"/>
    </location>
</feature>
<dbReference type="Proteomes" id="UP000799753">
    <property type="component" value="Unassembled WGS sequence"/>
</dbReference>
<evidence type="ECO:0000313" key="6">
    <source>
        <dbReference type="EMBL" id="KAF2639035.1"/>
    </source>
</evidence>
<evidence type="ECO:0000259" key="4">
    <source>
        <dbReference type="Pfam" id="PF05378"/>
    </source>
</evidence>
<feature type="domain" description="Acetophenone carboxylase-like C-terminal" evidence="5">
    <location>
        <begin position="544"/>
        <end position="609"/>
    </location>
</feature>
<evidence type="ECO:0000259" key="5">
    <source>
        <dbReference type="Pfam" id="PF19278"/>
    </source>
</evidence>
<dbReference type="GO" id="GO:0017168">
    <property type="term" value="F:5-oxoprolinase (ATP-hydrolyzing) activity"/>
    <property type="evidence" value="ECO:0007669"/>
    <property type="project" value="TreeGrafter"/>
</dbReference>
<dbReference type="InterPro" id="IPR003692">
    <property type="entry name" value="Hydantoinase_B"/>
</dbReference>
<dbReference type="PANTHER" id="PTHR11365:SF2">
    <property type="entry name" value="5-OXOPROLINASE"/>
    <property type="match status" value="1"/>
</dbReference>
<dbReference type="InterPro" id="IPR045079">
    <property type="entry name" value="Oxoprolinase-like"/>
</dbReference>
<protein>
    <recommendedName>
        <fullName evidence="8">5-oxoprolinase</fullName>
    </recommendedName>
</protein>
<keyword evidence="7" id="KW-1185">Reference proteome</keyword>
<dbReference type="OrthoDB" id="3643at2759"/>
<dbReference type="Pfam" id="PF05378">
    <property type="entry name" value="Hydant_A_N"/>
    <property type="match status" value="1"/>
</dbReference>
<evidence type="ECO:0000256" key="1">
    <source>
        <dbReference type="ARBA" id="ARBA00010403"/>
    </source>
</evidence>